<reference evidence="3" key="1">
    <citation type="submission" date="2022-07" db="EMBL/GenBank/DDBJ databases">
        <title>Fungi with potential for degradation of polypropylene.</title>
        <authorList>
            <person name="Gostincar C."/>
        </authorList>
    </citation>
    <scope>NUCLEOTIDE SEQUENCE</scope>
    <source>
        <strain evidence="3">EXF-13287</strain>
    </source>
</reference>
<feature type="region of interest" description="Disordered" evidence="1">
    <location>
        <begin position="42"/>
        <end position="83"/>
    </location>
</feature>
<evidence type="ECO:0000256" key="2">
    <source>
        <dbReference type="SAM" id="Phobius"/>
    </source>
</evidence>
<dbReference type="PANTHER" id="PTHR35394">
    <property type="entry name" value="DUF3176 DOMAIN-CONTAINING PROTEIN"/>
    <property type="match status" value="1"/>
</dbReference>
<evidence type="ECO:0000313" key="3">
    <source>
        <dbReference type="EMBL" id="KAJ9148835.1"/>
    </source>
</evidence>
<dbReference type="PANTHER" id="PTHR35394:SF5">
    <property type="entry name" value="DUF3176 DOMAIN-CONTAINING PROTEIN"/>
    <property type="match status" value="1"/>
</dbReference>
<comment type="caution">
    <text evidence="3">The sequence shown here is derived from an EMBL/GenBank/DDBJ whole genome shotgun (WGS) entry which is preliminary data.</text>
</comment>
<evidence type="ECO:0000256" key="1">
    <source>
        <dbReference type="SAM" id="MobiDB-lite"/>
    </source>
</evidence>
<keyword evidence="2" id="KW-0812">Transmembrane</keyword>
<dbReference type="InterPro" id="IPR021514">
    <property type="entry name" value="DUF3176"/>
</dbReference>
<gene>
    <name evidence="3" type="ORF">NKR19_g5843</name>
</gene>
<accession>A0AA38S3Z6</accession>
<evidence type="ECO:0000313" key="4">
    <source>
        <dbReference type="Proteomes" id="UP001174691"/>
    </source>
</evidence>
<keyword evidence="2" id="KW-1133">Transmembrane helix</keyword>
<feature type="transmembrane region" description="Helical" evidence="2">
    <location>
        <begin position="194"/>
        <end position="213"/>
    </location>
</feature>
<feature type="region of interest" description="Disordered" evidence="1">
    <location>
        <begin position="1"/>
        <end position="27"/>
    </location>
</feature>
<feature type="compositionally biased region" description="Polar residues" evidence="1">
    <location>
        <begin position="42"/>
        <end position="77"/>
    </location>
</feature>
<dbReference type="Pfam" id="PF11374">
    <property type="entry name" value="DUF3176"/>
    <property type="match status" value="1"/>
</dbReference>
<dbReference type="AlphaFoldDB" id="A0AA38S3Z6"/>
<protein>
    <submittedName>
        <fullName evidence="3">Uncharacterized protein</fullName>
    </submittedName>
</protein>
<feature type="region of interest" description="Disordered" evidence="1">
    <location>
        <begin position="687"/>
        <end position="719"/>
    </location>
</feature>
<keyword evidence="4" id="KW-1185">Reference proteome</keyword>
<sequence>MDSFPRSPRKLQKRSTSTSPYPLPRHSLENVSLAESSLSFGDTVTLSDQTEPQSHLSPSKPRTSSQSTRKLLSQPTSPKADIPSRRGSLLWVPELLVLALGLVCLVAITVTLHRANGNPPPQWPLNTNLNTIIAFLASLAKATFVMAIAEALGQLKWIWFLSPRQPRPLGDFQVFDEATKGGWGSWKLLFRGKGWLATFGAVILVSGLLTSTFTQMAVTYPVILAEETANGSEVATVQRAAGFSVYDGERLLPSPFEAVREQQAVYQGGFYPPDEEAPHVAPVCSSGDCTWPVYGSLAVCSDVVNLTAQGDKELLADLRNVTAKRLEILYASIKANGDIYGWANFQAQALPGFYPVILGPMFAPNVAFNESVKNLILNDNFVAYPVRMLDSSGPLDVDAFHFLGVTFWWCAKSYSTRVKAGEHTTAEVSTRSEVVPTHGPANSTTHTLNMAWSHEFYPCYTKGTCNETFGPAAVKLLPPLEVASPGEGDEEEEERYEVNVWTGLTVSGLLAATMWDSVLMDPSHGVVTSNGGGVAKAFALSVLGDFMAPTPDADSQLGSARNVAGNIARTITNLVRREAGKFTTGGNRVVQGTVFTPQARVRVHWGWICVLSVQMGCTAVFLGLTIWATGRKGVEVVKGSSLATLVALEPGVREELGGVEGFKRMTEKVKGVRVSLVRGEGGVVGLGRASGRDEEEGWRGKGGEKTVRVEEREQEEAKEVDTRRRGMVFEEYDTAYLSRLDSATGGGPLRRLMTDD</sequence>
<name>A0AA38S3Z6_9PEZI</name>
<keyword evidence="2" id="KW-0472">Membrane</keyword>
<organism evidence="3 4">
    <name type="scientific">Coniochaeta hoffmannii</name>
    <dbReference type="NCBI Taxonomy" id="91930"/>
    <lineage>
        <taxon>Eukaryota</taxon>
        <taxon>Fungi</taxon>
        <taxon>Dikarya</taxon>
        <taxon>Ascomycota</taxon>
        <taxon>Pezizomycotina</taxon>
        <taxon>Sordariomycetes</taxon>
        <taxon>Sordariomycetidae</taxon>
        <taxon>Coniochaetales</taxon>
        <taxon>Coniochaetaceae</taxon>
        <taxon>Coniochaeta</taxon>
    </lineage>
</organism>
<feature type="compositionally biased region" description="Basic and acidic residues" evidence="1">
    <location>
        <begin position="697"/>
        <end position="719"/>
    </location>
</feature>
<proteinExistence type="predicted"/>
<dbReference type="Proteomes" id="UP001174691">
    <property type="component" value="Unassembled WGS sequence"/>
</dbReference>
<feature type="transmembrane region" description="Helical" evidence="2">
    <location>
        <begin position="132"/>
        <end position="152"/>
    </location>
</feature>
<dbReference type="EMBL" id="JANBVN010000084">
    <property type="protein sequence ID" value="KAJ9148835.1"/>
    <property type="molecule type" value="Genomic_DNA"/>
</dbReference>
<feature type="transmembrane region" description="Helical" evidence="2">
    <location>
        <begin position="89"/>
        <end position="112"/>
    </location>
</feature>